<evidence type="ECO:0000256" key="2">
    <source>
        <dbReference type="ARBA" id="ARBA00005375"/>
    </source>
</evidence>
<keyword evidence="6" id="KW-1015">Disulfide bond</keyword>
<evidence type="ECO:0000256" key="8">
    <source>
        <dbReference type="SAM" id="SignalP"/>
    </source>
</evidence>
<dbReference type="Pfam" id="PF00328">
    <property type="entry name" value="His_Phos_2"/>
    <property type="match status" value="1"/>
</dbReference>
<evidence type="ECO:0000256" key="7">
    <source>
        <dbReference type="ARBA" id="ARBA00023180"/>
    </source>
</evidence>
<comment type="similarity">
    <text evidence="2">Belongs to the histidine acid phosphatase family.</text>
</comment>
<dbReference type="InterPro" id="IPR029033">
    <property type="entry name" value="His_PPase_superfam"/>
</dbReference>
<keyword evidence="4 8" id="KW-0732">Signal</keyword>
<dbReference type="Gene3D" id="3.40.50.1240">
    <property type="entry name" value="Phosphoglycerate mutase-like"/>
    <property type="match status" value="1"/>
</dbReference>
<dbReference type="CDD" id="cd07061">
    <property type="entry name" value="HP_HAP_like"/>
    <property type="match status" value="1"/>
</dbReference>
<dbReference type="InterPro" id="IPR000560">
    <property type="entry name" value="His_Pase_clade-2"/>
</dbReference>
<name>A0A914V1R8_9BILA</name>
<dbReference type="WBParaSite" id="PSAMB.scaffold14501size1870.g36086.t1">
    <property type="protein sequence ID" value="PSAMB.scaffold14501size1870.g36086.t1"/>
    <property type="gene ID" value="PSAMB.scaffold14501size1870.g36086"/>
</dbReference>
<evidence type="ECO:0000256" key="6">
    <source>
        <dbReference type="ARBA" id="ARBA00023157"/>
    </source>
</evidence>
<reference evidence="10" key="1">
    <citation type="submission" date="2022-11" db="UniProtKB">
        <authorList>
            <consortium name="WormBaseParasite"/>
        </authorList>
    </citation>
    <scope>IDENTIFICATION</scope>
</reference>
<dbReference type="InterPro" id="IPR033379">
    <property type="entry name" value="Acid_Pase_AS"/>
</dbReference>
<dbReference type="PANTHER" id="PTHR11567">
    <property type="entry name" value="ACID PHOSPHATASE-RELATED"/>
    <property type="match status" value="1"/>
</dbReference>
<dbReference type="PANTHER" id="PTHR11567:SF211">
    <property type="entry name" value="PROSTATIC ACID PHOSPHATASE"/>
    <property type="match status" value="1"/>
</dbReference>
<evidence type="ECO:0000313" key="10">
    <source>
        <dbReference type="WBParaSite" id="PSAMB.scaffold14501size1870.g36086.t1"/>
    </source>
</evidence>
<dbReference type="GO" id="GO:0003993">
    <property type="term" value="F:acid phosphatase activity"/>
    <property type="evidence" value="ECO:0007669"/>
    <property type="project" value="UniProtKB-EC"/>
</dbReference>
<dbReference type="SUPFAM" id="SSF53254">
    <property type="entry name" value="Phosphoglycerate mutase-like"/>
    <property type="match status" value="1"/>
</dbReference>
<feature type="signal peptide" evidence="8">
    <location>
        <begin position="1"/>
        <end position="19"/>
    </location>
</feature>
<accession>A0A914V1R8</accession>
<protein>
    <recommendedName>
        <fullName evidence="3">acid phosphatase</fullName>
        <ecNumber evidence="3">3.1.3.2</ecNumber>
    </recommendedName>
</protein>
<keyword evidence="5" id="KW-0378">Hydrolase</keyword>
<feature type="chain" id="PRO_5037297885" description="acid phosphatase" evidence="8">
    <location>
        <begin position="20"/>
        <end position="228"/>
    </location>
</feature>
<dbReference type="InterPro" id="IPR050645">
    <property type="entry name" value="Histidine_acid_phosphatase"/>
</dbReference>
<evidence type="ECO:0000256" key="5">
    <source>
        <dbReference type="ARBA" id="ARBA00022801"/>
    </source>
</evidence>
<evidence type="ECO:0000256" key="1">
    <source>
        <dbReference type="ARBA" id="ARBA00000032"/>
    </source>
</evidence>
<comment type="catalytic activity">
    <reaction evidence="1">
        <text>a phosphate monoester + H2O = an alcohol + phosphate</text>
        <dbReference type="Rhea" id="RHEA:15017"/>
        <dbReference type="ChEBI" id="CHEBI:15377"/>
        <dbReference type="ChEBI" id="CHEBI:30879"/>
        <dbReference type="ChEBI" id="CHEBI:43474"/>
        <dbReference type="ChEBI" id="CHEBI:67140"/>
        <dbReference type="EC" id="3.1.3.2"/>
    </reaction>
</comment>
<evidence type="ECO:0000256" key="3">
    <source>
        <dbReference type="ARBA" id="ARBA00012646"/>
    </source>
</evidence>
<dbReference type="Proteomes" id="UP000887566">
    <property type="component" value="Unplaced"/>
</dbReference>
<evidence type="ECO:0000256" key="4">
    <source>
        <dbReference type="ARBA" id="ARBA00022729"/>
    </source>
</evidence>
<sequence length="228" mass="25731">MRYLAQIGFLAAIFHQVVGDNLILVHAVWRHGDRAPTGTFPTDTNDESKWPQGWGQLTTIGMQEHYTLGARLRAMYGNFISPSYKADEIYVRSTDIDRTLMSAMSNLAGFYQAGTVDVDYPSTANVPNWPSSWSPVPVHTVDISTDFIGYSLTDCARADQLIEQFQQTDSYKNLTATNQQFFARLTNFTGFPIPVTLENLYVIQDALFIESVHNLPWPAWCTADVYEK</sequence>
<organism evidence="9 10">
    <name type="scientific">Plectus sambesii</name>
    <dbReference type="NCBI Taxonomy" id="2011161"/>
    <lineage>
        <taxon>Eukaryota</taxon>
        <taxon>Metazoa</taxon>
        <taxon>Ecdysozoa</taxon>
        <taxon>Nematoda</taxon>
        <taxon>Chromadorea</taxon>
        <taxon>Plectida</taxon>
        <taxon>Plectina</taxon>
        <taxon>Plectoidea</taxon>
        <taxon>Plectidae</taxon>
        <taxon>Plectus</taxon>
    </lineage>
</organism>
<keyword evidence="7" id="KW-0325">Glycoprotein</keyword>
<dbReference type="EC" id="3.1.3.2" evidence="3"/>
<dbReference type="AlphaFoldDB" id="A0A914V1R8"/>
<evidence type="ECO:0000313" key="9">
    <source>
        <dbReference type="Proteomes" id="UP000887566"/>
    </source>
</evidence>
<proteinExistence type="inferred from homology"/>
<dbReference type="PROSITE" id="PS00616">
    <property type="entry name" value="HIS_ACID_PHOSPHAT_1"/>
    <property type="match status" value="1"/>
</dbReference>
<keyword evidence="9" id="KW-1185">Reference proteome</keyword>